<dbReference type="EMBL" id="JAPZBR010000003">
    <property type="protein sequence ID" value="KAJ5358058.1"/>
    <property type="molecule type" value="Genomic_DNA"/>
</dbReference>
<dbReference type="Proteomes" id="UP001148299">
    <property type="component" value="Unassembled WGS sequence"/>
</dbReference>
<dbReference type="SUPFAM" id="SSF56112">
    <property type="entry name" value="Protein kinase-like (PK-like)"/>
    <property type="match status" value="1"/>
</dbReference>
<proteinExistence type="predicted"/>
<comment type="caution">
    <text evidence="1">The sequence shown here is derived from an EMBL/GenBank/DDBJ whole genome shotgun (WGS) entry which is preliminary data.</text>
</comment>
<evidence type="ECO:0008006" key="3">
    <source>
        <dbReference type="Google" id="ProtNLM"/>
    </source>
</evidence>
<dbReference type="InterPro" id="IPR011009">
    <property type="entry name" value="Kinase-like_dom_sf"/>
</dbReference>
<accession>A0A9W9UUK2</accession>
<organism evidence="1 2">
    <name type="scientific">Penicillium brevicompactum</name>
    <dbReference type="NCBI Taxonomy" id="5074"/>
    <lineage>
        <taxon>Eukaryota</taxon>
        <taxon>Fungi</taxon>
        <taxon>Dikarya</taxon>
        <taxon>Ascomycota</taxon>
        <taxon>Pezizomycotina</taxon>
        <taxon>Eurotiomycetes</taxon>
        <taxon>Eurotiomycetidae</taxon>
        <taxon>Eurotiales</taxon>
        <taxon>Aspergillaceae</taxon>
        <taxon>Penicillium</taxon>
    </lineage>
</organism>
<evidence type="ECO:0000313" key="1">
    <source>
        <dbReference type="EMBL" id="KAJ5358058.1"/>
    </source>
</evidence>
<dbReference type="PANTHER" id="PTHR37542">
    <property type="entry name" value="HELO DOMAIN-CONTAINING PROTEIN-RELATED"/>
    <property type="match status" value="1"/>
</dbReference>
<gene>
    <name evidence="1" type="ORF">N7541_005216</name>
</gene>
<reference evidence="1" key="1">
    <citation type="submission" date="2022-12" db="EMBL/GenBank/DDBJ databases">
        <authorList>
            <person name="Petersen C."/>
        </authorList>
    </citation>
    <scope>NUCLEOTIDE SEQUENCE</scope>
    <source>
        <strain evidence="1">IBT 35675</strain>
    </source>
</reference>
<evidence type="ECO:0000313" key="2">
    <source>
        <dbReference type="Proteomes" id="UP001148299"/>
    </source>
</evidence>
<dbReference type="AlphaFoldDB" id="A0A9W9UUK2"/>
<dbReference type="Gene3D" id="1.10.510.10">
    <property type="entry name" value="Transferase(Phosphotransferase) domain 1"/>
    <property type="match status" value="1"/>
</dbReference>
<reference evidence="1" key="2">
    <citation type="journal article" date="2023" name="IMA Fungus">
        <title>Comparative genomic study of the Penicillium genus elucidates a diverse pangenome and 15 lateral gene transfer events.</title>
        <authorList>
            <person name="Petersen C."/>
            <person name="Sorensen T."/>
            <person name="Nielsen M.R."/>
            <person name="Sondergaard T.E."/>
            <person name="Sorensen J.L."/>
            <person name="Fitzpatrick D.A."/>
            <person name="Frisvad J.C."/>
            <person name="Nielsen K.L."/>
        </authorList>
    </citation>
    <scope>NUCLEOTIDE SEQUENCE</scope>
    <source>
        <strain evidence="1">IBT 35675</strain>
    </source>
</reference>
<sequence>MSGVELSLALLGTLDLCLKHVYGGLIVEKYKPFRDAGNEIQERTLALEATWSKLSQQLAFLRRISASLGEDYLVLQNEIVHDLQKKLEAAALHISKVEEKAFGNRGKTGFLRKRKAAKHNLAAKKFLEAAILDLQNWERRFDPTWFLLMRIANGVIDTELAQRPETEKLSVARNVRESLKGLKEPTALFLAERGLTSAKLSDIPYSTLQTVEIPNLGAFISDSADLSFMQNASTFAIYARRLASRLHEIDANTFHLLRCKGVVQRKDPSTRQIISLDFIFNMPRGCSHPQSLRSILLSQDDCTLGDRINLAKQLATSITFIHVLGFVHNNVRPETILVFQDDQRPTQLGPLFLLGFKAFHTTYDNTQQWDISAWEDDIYQHQDRQRDYPEDYNNMQRDIYSLGVCLLEIGLWESFVDNERYKDHFVECGLRKEQYTTLAREQLSRKMGEKYMNVVVNCLSCMDTSNEYFGNESEFQDSDGILIGLKYIEKVHSIYE</sequence>
<protein>
    <recommendedName>
        <fullName evidence="3">Protein kinase domain-containing protein</fullName>
    </recommendedName>
</protein>
<keyword evidence="2" id="KW-1185">Reference proteome</keyword>
<name>A0A9W9UUK2_PENBR</name>
<dbReference type="PANTHER" id="PTHR37542:SF1">
    <property type="entry name" value="PRION-INHIBITION AND PROPAGATION HELO DOMAIN-CONTAINING PROTEIN"/>
    <property type="match status" value="1"/>
</dbReference>